<dbReference type="EMBL" id="DRBW01000098">
    <property type="protein sequence ID" value="HDM90078.1"/>
    <property type="molecule type" value="Genomic_DNA"/>
</dbReference>
<accession>A0A7C0XCT0</accession>
<evidence type="ECO:0000256" key="2">
    <source>
        <dbReference type="SAM" id="Phobius"/>
    </source>
</evidence>
<organism evidence="4">
    <name type="scientific">candidate division WOR-3 bacterium</name>
    <dbReference type="NCBI Taxonomy" id="2052148"/>
    <lineage>
        <taxon>Bacteria</taxon>
        <taxon>Bacteria division WOR-3</taxon>
    </lineage>
</organism>
<keyword evidence="2" id="KW-0472">Membrane</keyword>
<name>A0A7C0XCT0_UNCW3</name>
<gene>
    <name evidence="4" type="ORF">ENG67_02590</name>
</gene>
<sequence length="564" mass="60718">MLYFHIGGGRMGFLIFALLAIPIINEVMYNPAGPEGGTNSPGDRNEFLEILNRGGSPLNLSGYWISDNSEVDSLMPYGDTALLRFAPEAVINSSVIPPGGYALILDPEYVESCTLNPQPYLIPEGTVILRPQDSDIGNGLSLSDRLYLIDRSGDTVDSYPGDIEAPDGYSVERRDPDKPPEPDNWRISASGATPGAENSVSRRVAFSVIRSSLMSSPEDPQPGDDITISLSIYNEGLEPLLYGKAEAFMEDDTVPAFFESPIAPDDTAGIVIALGGLAEGYYEILIRLTARGETDSATAFVLKTVRVGLGPVLLNEIMYDDSCEWVEILNRGTKDFDLAGVTLRDMSGKTSGPAPSHVLAPGELAVFTPCPAFIAEKYGMAACADSLENLPSLNNSHEILYLLDSTGTILDKVEYRGSWGGGKGISLERFSPEVPSSVKSNWSSSTDSAGATPCRRNSISSPGSVKGILSFSENYLSLSSGKPLALYYSLPGGPSKARIIVFDSMGRRVRDLWTGESPTGKGVVLFDGKDDRGTPLPSGLYIVYFEGKTKGKLYRNKKALVIRR</sequence>
<evidence type="ECO:0000313" key="4">
    <source>
        <dbReference type="EMBL" id="HDM90078.1"/>
    </source>
</evidence>
<dbReference type="Gene3D" id="2.60.40.4070">
    <property type="match status" value="1"/>
</dbReference>
<reference evidence="4" key="1">
    <citation type="journal article" date="2020" name="mSystems">
        <title>Genome- and Community-Level Interaction Insights into Carbon Utilization and Element Cycling Functions of Hydrothermarchaeota in Hydrothermal Sediment.</title>
        <authorList>
            <person name="Zhou Z."/>
            <person name="Liu Y."/>
            <person name="Xu W."/>
            <person name="Pan J."/>
            <person name="Luo Z.H."/>
            <person name="Li M."/>
        </authorList>
    </citation>
    <scope>NUCLEOTIDE SEQUENCE [LARGE SCALE GENOMIC DNA]</scope>
    <source>
        <strain evidence="4">HyVt-237</strain>
    </source>
</reference>
<dbReference type="InterPro" id="IPR001322">
    <property type="entry name" value="Lamin_tail_dom"/>
</dbReference>
<dbReference type="Pfam" id="PF00932">
    <property type="entry name" value="LTD"/>
    <property type="match status" value="2"/>
</dbReference>
<dbReference type="Proteomes" id="UP000885931">
    <property type="component" value="Unassembled WGS sequence"/>
</dbReference>
<feature type="compositionally biased region" description="Low complexity" evidence="1">
    <location>
        <begin position="438"/>
        <end position="448"/>
    </location>
</feature>
<feature type="domain" description="LTD" evidence="3">
    <location>
        <begin position="12"/>
        <end position="167"/>
    </location>
</feature>
<feature type="domain" description="LTD" evidence="3">
    <location>
        <begin position="300"/>
        <end position="417"/>
    </location>
</feature>
<dbReference type="AlphaFoldDB" id="A0A7C0XCT0"/>
<dbReference type="PROSITE" id="PS51841">
    <property type="entry name" value="LTD"/>
    <property type="match status" value="2"/>
</dbReference>
<dbReference type="SUPFAM" id="SSF74853">
    <property type="entry name" value="Lamin A/C globular tail domain"/>
    <property type="match status" value="1"/>
</dbReference>
<dbReference type="Pfam" id="PF13860">
    <property type="entry name" value="FlgD_ig"/>
    <property type="match status" value="1"/>
</dbReference>
<evidence type="ECO:0000259" key="3">
    <source>
        <dbReference type="PROSITE" id="PS51841"/>
    </source>
</evidence>
<evidence type="ECO:0000256" key="1">
    <source>
        <dbReference type="SAM" id="MobiDB-lite"/>
    </source>
</evidence>
<protein>
    <recommendedName>
        <fullName evidence="3">LTD domain-containing protein</fullName>
    </recommendedName>
</protein>
<feature type="region of interest" description="Disordered" evidence="1">
    <location>
        <begin position="157"/>
        <end position="196"/>
    </location>
</feature>
<keyword evidence="2" id="KW-1133">Transmembrane helix</keyword>
<proteinExistence type="predicted"/>
<feature type="compositionally biased region" description="Basic and acidic residues" evidence="1">
    <location>
        <begin position="170"/>
        <end position="184"/>
    </location>
</feature>
<comment type="caution">
    <text evidence="4">The sequence shown here is derived from an EMBL/GenBank/DDBJ whole genome shotgun (WGS) entry which is preliminary data.</text>
</comment>
<feature type="transmembrane region" description="Helical" evidence="2">
    <location>
        <begin position="12"/>
        <end position="29"/>
    </location>
</feature>
<dbReference type="InterPro" id="IPR036415">
    <property type="entry name" value="Lamin_tail_dom_sf"/>
</dbReference>
<feature type="region of interest" description="Disordered" evidence="1">
    <location>
        <begin position="438"/>
        <end position="458"/>
    </location>
</feature>
<dbReference type="InterPro" id="IPR025965">
    <property type="entry name" value="FlgD/Vpr_Ig-like"/>
</dbReference>
<keyword evidence="2" id="KW-0812">Transmembrane</keyword>